<dbReference type="SMART" id="SM00346">
    <property type="entry name" value="HTH_ICLR"/>
    <property type="match status" value="1"/>
</dbReference>
<evidence type="ECO:0000259" key="2">
    <source>
        <dbReference type="PROSITE" id="PS51077"/>
    </source>
</evidence>
<keyword evidence="1" id="KW-0238">DNA-binding</keyword>
<dbReference type="InterPro" id="IPR005471">
    <property type="entry name" value="Tscrpt_reg_IclR_N"/>
</dbReference>
<dbReference type="Proteomes" id="UP001595848">
    <property type="component" value="Unassembled WGS sequence"/>
</dbReference>
<dbReference type="InterPro" id="IPR014757">
    <property type="entry name" value="Tscrpt_reg_IclR_C"/>
</dbReference>
<proteinExistence type="predicted"/>
<evidence type="ECO:0000313" key="4">
    <source>
        <dbReference type="EMBL" id="MFC4202256.1"/>
    </source>
</evidence>
<organism evidence="4 5">
    <name type="scientific">Candidimonas humi</name>
    <dbReference type="NCBI Taxonomy" id="683355"/>
    <lineage>
        <taxon>Bacteria</taxon>
        <taxon>Pseudomonadati</taxon>
        <taxon>Pseudomonadota</taxon>
        <taxon>Betaproteobacteria</taxon>
        <taxon>Burkholderiales</taxon>
        <taxon>Alcaligenaceae</taxon>
        <taxon>Candidimonas</taxon>
    </lineage>
</organism>
<dbReference type="PANTHER" id="PTHR30136:SF35">
    <property type="entry name" value="HTH-TYPE TRANSCRIPTIONAL REGULATOR RV1719"/>
    <property type="match status" value="1"/>
</dbReference>
<dbReference type="PANTHER" id="PTHR30136">
    <property type="entry name" value="HELIX-TURN-HELIX TRANSCRIPTIONAL REGULATOR, ICLR FAMILY"/>
    <property type="match status" value="1"/>
</dbReference>
<reference evidence="5" key="1">
    <citation type="journal article" date="2019" name="Int. J. Syst. Evol. Microbiol.">
        <title>The Global Catalogue of Microorganisms (GCM) 10K type strain sequencing project: providing services to taxonomists for standard genome sequencing and annotation.</title>
        <authorList>
            <consortium name="The Broad Institute Genomics Platform"/>
            <consortium name="The Broad Institute Genome Sequencing Center for Infectious Disease"/>
            <person name="Wu L."/>
            <person name="Ma J."/>
        </authorList>
    </citation>
    <scope>NUCLEOTIDE SEQUENCE [LARGE SCALE GENOMIC DNA]</scope>
    <source>
        <strain evidence="5">LMG 24813</strain>
    </source>
</reference>
<name>A0ABV8NZ80_9BURK</name>
<dbReference type="PROSITE" id="PS51077">
    <property type="entry name" value="HTH_ICLR"/>
    <property type="match status" value="1"/>
</dbReference>
<sequence length="254" mass="28034">MNSDVKSAKRVLSILQFFAQTKAPATLTQISSALGFPKSSCLALLDTLEGEGYARLDAGRYYLTRRWLNEARIVAEHDQLTALVRPELERLRDTLGETLILGQRSGRRVVYLDVAEPDRVVRFTAWTGQTKPLHASASGRALLGAMDAPEREHLLENLTLDRYTDATPTTLAELRKEIDAGLRRGWHLNLGQHQADTLSIACAMRLYGTPYCLIVGAPMDRARVRADEIGQALAQACKHLASQIDGVEAASPRD</sequence>
<evidence type="ECO:0000256" key="1">
    <source>
        <dbReference type="ARBA" id="ARBA00023125"/>
    </source>
</evidence>
<dbReference type="EMBL" id="JBHSBV010000005">
    <property type="protein sequence ID" value="MFC4202256.1"/>
    <property type="molecule type" value="Genomic_DNA"/>
</dbReference>
<dbReference type="InterPro" id="IPR050707">
    <property type="entry name" value="HTH_MetabolicPath_Reg"/>
</dbReference>
<dbReference type="PROSITE" id="PS51078">
    <property type="entry name" value="ICLR_ED"/>
    <property type="match status" value="1"/>
</dbReference>
<keyword evidence="5" id="KW-1185">Reference proteome</keyword>
<protein>
    <submittedName>
        <fullName evidence="4">IclR family transcriptional regulator</fullName>
    </submittedName>
</protein>
<gene>
    <name evidence="4" type="ORF">ACFOY1_14955</name>
</gene>
<dbReference type="RefSeq" id="WP_217965760.1">
    <property type="nucleotide sequence ID" value="NZ_JAHTBN010000008.1"/>
</dbReference>
<feature type="domain" description="IclR-ED" evidence="3">
    <location>
        <begin position="66"/>
        <end position="246"/>
    </location>
</feature>
<feature type="domain" description="HTH iclR-type" evidence="2">
    <location>
        <begin position="5"/>
        <end position="65"/>
    </location>
</feature>
<dbReference type="Pfam" id="PF01614">
    <property type="entry name" value="IclR_C"/>
    <property type="match status" value="1"/>
</dbReference>
<evidence type="ECO:0000259" key="3">
    <source>
        <dbReference type="PROSITE" id="PS51078"/>
    </source>
</evidence>
<comment type="caution">
    <text evidence="4">The sequence shown here is derived from an EMBL/GenBank/DDBJ whole genome shotgun (WGS) entry which is preliminary data.</text>
</comment>
<dbReference type="Pfam" id="PF09339">
    <property type="entry name" value="HTH_IclR"/>
    <property type="match status" value="1"/>
</dbReference>
<evidence type="ECO:0000313" key="5">
    <source>
        <dbReference type="Proteomes" id="UP001595848"/>
    </source>
</evidence>
<accession>A0ABV8NZ80</accession>